<protein>
    <submittedName>
        <fullName evidence="1">Uncharacterized protein</fullName>
    </submittedName>
</protein>
<reference evidence="1" key="1">
    <citation type="submission" date="2023-02" db="EMBL/GenBank/DDBJ databases">
        <title>Genome of toxic invasive species Heracleum sosnowskyi carries increased number of genes despite the absence of recent whole-genome duplications.</title>
        <authorList>
            <person name="Schelkunov M."/>
            <person name="Shtratnikova V."/>
            <person name="Makarenko M."/>
            <person name="Klepikova A."/>
            <person name="Omelchenko D."/>
            <person name="Novikova G."/>
            <person name="Obukhova E."/>
            <person name="Bogdanov V."/>
            <person name="Penin A."/>
            <person name="Logacheva M."/>
        </authorList>
    </citation>
    <scope>NUCLEOTIDE SEQUENCE</scope>
    <source>
        <strain evidence="1">Hsosn_3</strain>
        <tissue evidence="1">Leaf</tissue>
    </source>
</reference>
<gene>
    <name evidence="1" type="ORF">POM88_028963</name>
</gene>
<dbReference type="Proteomes" id="UP001237642">
    <property type="component" value="Unassembled WGS sequence"/>
</dbReference>
<name>A0AAD8HT05_9APIA</name>
<organism evidence="1 2">
    <name type="scientific">Heracleum sosnowskyi</name>
    <dbReference type="NCBI Taxonomy" id="360622"/>
    <lineage>
        <taxon>Eukaryota</taxon>
        <taxon>Viridiplantae</taxon>
        <taxon>Streptophyta</taxon>
        <taxon>Embryophyta</taxon>
        <taxon>Tracheophyta</taxon>
        <taxon>Spermatophyta</taxon>
        <taxon>Magnoliopsida</taxon>
        <taxon>eudicotyledons</taxon>
        <taxon>Gunneridae</taxon>
        <taxon>Pentapetalae</taxon>
        <taxon>asterids</taxon>
        <taxon>campanulids</taxon>
        <taxon>Apiales</taxon>
        <taxon>Apiaceae</taxon>
        <taxon>Apioideae</taxon>
        <taxon>apioid superclade</taxon>
        <taxon>Tordylieae</taxon>
        <taxon>Tordyliinae</taxon>
        <taxon>Heracleum</taxon>
    </lineage>
</organism>
<keyword evidence="2" id="KW-1185">Reference proteome</keyword>
<accession>A0AAD8HT05</accession>
<evidence type="ECO:0000313" key="1">
    <source>
        <dbReference type="EMBL" id="KAK1372770.1"/>
    </source>
</evidence>
<comment type="caution">
    <text evidence="1">The sequence shown here is derived from an EMBL/GenBank/DDBJ whole genome shotgun (WGS) entry which is preliminary data.</text>
</comment>
<sequence length="296" mass="33145">MNKQVEPELQRVGTNGEEHDVLVAEVGKNIEKVAEVADNVDKVYEVVEEIRKEVAASQEVADPVFSSLELARAKFEKPNFKVDDIIPMDFDIAIPESVEAFVLQVAREITNDNVPTETADEMENLFQKSMNVEMKDAGVYKSKVSVLRNVGATGTSGLGKVTPGLPKRAIKLPVYFSKESAEATDVKCLKGICPLDKNIGNLPAMDQSSDYYNWLDKGLLMTKNKKKFYSKEDNDISPPIKLGCENISEKTWFHTIEYGSSNFSNSVVDVFFYYLRKLSKYSADCKMNFTTSDCKL</sequence>
<dbReference type="AlphaFoldDB" id="A0AAD8HT05"/>
<dbReference type="EMBL" id="JAUIZM010000007">
    <property type="protein sequence ID" value="KAK1372770.1"/>
    <property type="molecule type" value="Genomic_DNA"/>
</dbReference>
<evidence type="ECO:0000313" key="2">
    <source>
        <dbReference type="Proteomes" id="UP001237642"/>
    </source>
</evidence>
<reference evidence="1" key="2">
    <citation type="submission" date="2023-05" db="EMBL/GenBank/DDBJ databases">
        <authorList>
            <person name="Schelkunov M.I."/>
        </authorList>
    </citation>
    <scope>NUCLEOTIDE SEQUENCE</scope>
    <source>
        <strain evidence="1">Hsosn_3</strain>
        <tissue evidence="1">Leaf</tissue>
    </source>
</reference>
<proteinExistence type="predicted"/>